<dbReference type="Pfam" id="PF20434">
    <property type="entry name" value="BD-FAE"/>
    <property type="match status" value="1"/>
</dbReference>
<dbReference type="GO" id="GO:0016787">
    <property type="term" value="F:hydrolase activity"/>
    <property type="evidence" value="ECO:0007669"/>
    <property type="project" value="UniProtKB-KW"/>
</dbReference>
<keyword evidence="5" id="KW-1185">Reference proteome</keyword>
<feature type="signal peptide" evidence="2">
    <location>
        <begin position="1"/>
        <end position="22"/>
    </location>
</feature>
<reference evidence="4 5" key="1">
    <citation type="submission" date="2020-07" db="EMBL/GenBank/DDBJ databases">
        <title>Halophilic bacteria isolated from french cheeses.</title>
        <authorList>
            <person name="Kothe C.I."/>
            <person name="Farah-Kraiem B."/>
            <person name="Renault P."/>
            <person name="Dridi B."/>
        </authorList>
    </citation>
    <scope>NUCLEOTIDE SEQUENCE [LARGE SCALE GENOMIC DNA]</scope>
    <source>
        <strain evidence="4 5">FME14</strain>
    </source>
</reference>
<feature type="domain" description="BD-FAE-like" evidence="3">
    <location>
        <begin position="70"/>
        <end position="256"/>
    </location>
</feature>
<keyword evidence="2" id="KW-0732">Signal</keyword>
<sequence length="318" mass="35268">MFKYQKLNFFAVLLLCVQPCIAADYTVENTYKKLIKHYPHMQVPATTLPDSVIAHKALVYKQTKTSAQTLDIYQQKQQTQTAPLIILIHGGGWQSGTPALMTALAIALVDRGYIVAAPSYRLSEEAPYPTAVEDLVDAFYWLKNNADQYNIDSTKIALSGGSAGGQLAALLAYSGGIVDSRDTNSKRFKVQALINIDGLSDFTSPEALPFENNPAKAVTSASKWLGGRYETIPQRWRDASPIFYIDKNAPATLFINSSVPRFRAGRDSAIQKLQALHIPSEVYQFDDAPHSFWLFQPWLTPTTSVIDDFLTAQLAKTR</sequence>
<dbReference type="PANTHER" id="PTHR48081:SF13">
    <property type="entry name" value="ALPHA_BETA HYDROLASE"/>
    <property type="match status" value="1"/>
</dbReference>
<keyword evidence="1 4" id="KW-0378">Hydrolase</keyword>
<evidence type="ECO:0000256" key="1">
    <source>
        <dbReference type="ARBA" id="ARBA00022801"/>
    </source>
</evidence>
<dbReference type="SUPFAM" id="SSF53474">
    <property type="entry name" value="alpha/beta-Hydrolases"/>
    <property type="match status" value="1"/>
</dbReference>
<proteinExistence type="predicted"/>
<dbReference type="Gene3D" id="3.40.50.1820">
    <property type="entry name" value="alpha/beta hydrolase"/>
    <property type="match status" value="1"/>
</dbReference>
<evidence type="ECO:0000313" key="5">
    <source>
        <dbReference type="Proteomes" id="UP000707245"/>
    </source>
</evidence>
<feature type="chain" id="PRO_5047131050" evidence="2">
    <location>
        <begin position="23"/>
        <end position="318"/>
    </location>
</feature>
<dbReference type="InterPro" id="IPR050300">
    <property type="entry name" value="GDXG_lipolytic_enzyme"/>
</dbReference>
<organism evidence="4 5">
    <name type="scientific">Pseudoalteromonas prydzensis</name>
    <dbReference type="NCBI Taxonomy" id="182141"/>
    <lineage>
        <taxon>Bacteria</taxon>
        <taxon>Pseudomonadati</taxon>
        <taxon>Pseudomonadota</taxon>
        <taxon>Gammaproteobacteria</taxon>
        <taxon>Alteromonadales</taxon>
        <taxon>Pseudoalteromonadaceae</taxon>
        <taxon>Pseudoalteromonas</taxon>
    </lineage>
</organism>
<evidence type="ECO:0000256" key="2">
    <source>
        <dbReference type="SAM" id="SignalP"/>
    </source>
</evidence>
<dbReference type="InterPro" id="IPR049492">
    <property type="entry name" value="BD-FAE-like_dom"/>
</dbReference>
<dbReference type="InterPro" id="IPR029058">
    <property type="entry name" value="AB_hydrolase_fold"/>
</dbReference>
<evidence type="ECO:0000259" key="3">
    <source>
        <dbReference type="Pfam" id="PF20434"/>
    </source>
</evidence>
<dbReference type="Proteomes" id="UP000707245">
    <property type="component" value="Unassembled WGS sequence"/>
</dbReference>
<name>A0ABR9FJJ6_9GAMM</name>
<evidence type="ECO:0000313" key="4">
    <source>
        <dbReference type="EMBL" id="MBE0456989.1"/>
    </source>
</evidence>
<gene>
    <name evidence="4" type="ORF">EI167_05885</name>
</gene>
<comment type="caution">
    <text evidence="4">The sequence shown here is derived from an EMBL/GenBank/DDBJ whole genome shotgun (WGS) entry which is preliminary data.</text>
</comment>
<protein>
    <submittedName>
        <fullName evidence="4">Alpha/beta hydrolase</fullName>
    </submittedName>
</protein>
<dbReference type="PANTHER" id="PTHR48081">
    <property type="entry name" value="AB HYDROLASE SUPERFAMILY PROTEIN C4A8.06C"/>
    <property type="match status" value="1"/>
</dbReference>
<dbReference type="EMBL" id="RRZA01000012">
    <property type="protein sequence ID" value="MBE0456989.1"/>
    <property type="molecule type" value="Genomic_DNA"/>
</dbReference>
<accession>A0ABR9FJJ6</accession>